<dbReference type="Proteomes" id="UP001206067">
    <property type="component" value="Unassembled WGS sequence"/>
</dbReference>
<feature type="signal peptide" evidence="1">
    <location>
        <begin position="1"/>
        <end position="21"/>
    </location>
</feature>
<gene>
    <name evidence="2" type="ORF">NSO95_03710</name>
</gene>
<sequence>MKIPFVLLLAAATLCACTDEAVQVETTLEYVGNPKCWGGSTKVRNGYLILLYQKDEPYVYILSKNCIVKRYAGQGSAIEHIGVLEINGSSKAVDDQLGIDRPLGANYITSRKFPSLNTPVYEVQFALEERENNGFRYFRLSELKKLDRPPGKFEDLLAQ</sequence>
<name>A0ABT1XQY0_9SPHN</name>
<evidence type="ECO:0000313" key="3">
    <source>
        <dbReference type="Proteomes" id="UP001206067"/>
    </source>
</evidence>
<evidence type="ECO:0000313" key="2">
    <source>
        <dbReference type="EMBL" id="MCR2833040.1"/>
    </source>
</evidence>
<comment type="caution">
    <text evidence="2">The sequence shown here is derived from an EMBL/GenBank/DDBJ whole genome shotgun (WGS) entry which is preliminary data.</text>
</comment>
<keyword evidence="3" id="KW-1185">Reference proteome</keyword>
<accession>A0ABT1XQY0</accession>
<dbReference type="EMBL" id="JANKHH010000003">
    <property type="protein sequence ID" value="MCR2833040.1"/>
    <property type="molecule type" value="Genomic_DNA"/>
</dbReference>
<protein>
    <submittedName>
        <fullName evidence="2">Uncharacterized protein</fullName>
    </submittedName>
</protein>
<dbReference type="RefSeq" id="WP_257594810.1">
    <property type="nucleotide sequence ID" value="NZ_JANKHH010000003.1"/>
</dbReference>
<reference evidence="2 3" key="1">
    <citation type="submission" date="2022-08" db="EMBL/GenBank/DDBJ databases">
        <title>Polyphasic taxonomy analysis of Qipengyuania sp.RS5-5.</title>
        <authorList>
            <person name="Xamxidin M."/>
            <person name="Wu M."/>
        </authorList>
    </citation>
    <scope>NUCLEOTIDE SEQUENCE [LARGE SCALE GENOMIC DNA]</scope>
    <source>
        <strain evidence="2 3">RS5-5</strain>
    </source>
</reference>
<feature type="chain" id="PRO_5046349560" evidence="1">
    <location>
        <begin position="22"/>
        <end position="159"/>
    </location>
</feature>
<proteinExistence type="predicted"/>
<evidence type="ECO:0000256" key="1">
    <source>
        <dbReference type="SAM" id="SignalP"/>
    </source>
</evidence>
<dbReference type="PROSITE" id="PS51257">
    <property type="entry name" value="PROKAR_LIPOPROTEIN"/>
    <property type="match status" value="1"/>
</dbReference>
<keyword evidence="1" id="KW-0732">Signal</keyword>
<organism evidence="2 3">
    <name type="scientific">Parerythrobacter lacustris</name>
    <dbReference type="NCBI Taxonomy" id="2969984"/>
    <lineage>
        <taxon>Bacteria</taxon>
        <taxon>Pseudomonadati</taxon>
        <taxon>Pseudomonadota</taxon>
        <taxon>Alphaproteobacteria</taxon>
        <taxon>Sphingomonadales</taxon>
        <taxon>Erythrobacteraceae</taxon>
        <taxon>Parerythrobacter</taxon>
    </lineage>
</organism>